<feature type="domain" description="FAD-binding" evidence="6">
    <location>
        <begin position="17"/>
        <end position="144"/>
    </location>
</feature>
<feature type="domain" description="FAD-binding" evidence="6">
    <location>
        <begin position="190"/>
        <end position="376"/>
    </location>
</feature>
<keyword evidence="3" id="KW-0285">Flavoprotein</keyword>
<dbReference type="InterPro" id="IPR050641">
    <property type="entry name" value="RIFMO-like"/>
</dbReference>
<dbReference type="Gene3D" id="3.30.70.2450">
    <property type="match status" value="1"/>
</dbReference>
<comment type="cofactor">
    <cofactor evidence="1">
        <name>FAD</name>
        <dbReference type="ChEBI" id="CHEBI:57692"/>
    </cofactor>
</comment>
<feature type="domain" description="Phenol hydroxylase-like C-terminal dimerisation" evidence="7">
    <location>
        <begin position="523"/>
        <end position="665"/>
    </location>
</feature>
<dbReference type="Pfam" id="PF07976">
    <property type="entry name" value="Phe_hydrox_dim"/>
    <property type="match status" value="1"/>
</dbReference>
<evidence type="ECO:0000259" key="6">
    <source>
        <dbReference type="Pfam" id="PF01494"/>
    </source>
</evidence>
<dbReference type="InterPro" id="IPR036249">
    <property type="entry name" value="Thioredoxin-like_sf"/>
</dbReference>
<evidence type="ECO:0000256" key="4">
    <source>
        <dbReference type="ARBA" id="ARBA00022827"/>
    </source>
</evidence>
<dbReference type="EMBL" id="KV442022">
    <property type="protein sequence ID" value="OAQ33060.1"/>
    <property type="molecule type" value="Genomic_DNA"/>
</dbReference>
<dbReference type="GO" id="GO:0071949">
    <property type="term" value="F:FAD binding"/>
    <property type="evidence" value="ECO:0007669"/>
    <property type="project" value="InterPro"/>
</dbReference>
<comment type="similarity">
    <text evidence="2">Belongs to the PheA/TfdB FAD monooxygenase family.</text>
</comment>
<dbReference type="AlphaFoldDB" id="A0A197K6F1"/>
<sequence length="667" mass="73890">MSSSSSSSSTTTSSSTTPILISGGGPVGLFQALLLTKLGIPVRIIERASSISPLSKALGLHARSMEIFRLSGILDRFLERGRPLTNFTMHAGGRRVGTLPVMGTSMENTEFNYGLLLEQEKTSRLLSELLEDLGVCVEYGWELMDTKVVDGDDVEETYVETVIRRSLSGDNTTPEDNMLLGGVDMYAEQKDKEYEIQTVRSKYLIACDGGRSTVRHKLNIGFSGRTLEHKTLMWDGVCETDIVPNGITAVTGTNNKTMIILPLTNGLTRISVEAGPLSPNEDISQTLEELTVERFQALAQEAAHPSTFKVLSTTWLTCFKINERRADQFVYKNRIFLAGDAAHIHSPAGGQGLNTGLQDAHNLAWKLAFVLNGLVKEDDEKGRKEAEFLETYREREAMADRAIDVSSKLLQKNRDNRLIARVVRRVLFTVGPWIAKCFKSFSFAPDVSMLNVRYHANMLNRPHSSQPIPSADYQVGVRAQDGTIFPIFPILPTTTSTATLSTIDEKPINSTNIRLHDLFIGLARFHILIFTSDTNLLTSSSSSTAAALTHIATHFVTQWRTKYTYTSDLQDGYADKDLFKFHFLTTSTKEVTQELSKNPIGEGKVFLDEGAKIHKKYGFEGRGVGAEGGIVVLRPDSHIGYRVNGLQDQAWRDVDQYLASFLASQLE</sequence>
<dbReference type="PANTHER" id="PTHR43004">
    <property type="entry name" value="TRK SYSTEM POTASSIUM UPTAKE PROTEIN"/>
    <property type="match status" value="1"/>
</dbReference>
<organism evidence="8 9">
    <name type="scientific">Linnemannia elongata AG-77</name>
    <dbReference type="NCBI Taxonomy" id="1314771"/>
    <lineage>
        <taxon>Eukaryota</taxon>
        <taxon>Fungi</taxon>
        <taxon>Fungi incertae sedis</taxon>
        <taxon>Mucoromycota</taxon>
        <taxon>Mortierellomycotina</taxon>
        <taxon>Mortierellomycetes</taxon>
        <taxon>Mortierellales</taxon>
        <taxon>Mortierellaceae</taxon>
        <taxon>Linnemannia</taxon>
    </lineage>
</organism>
<evidence type="ECO:0000256" key="5">
    <source>
        <dbReference type="ARBA" id="ARBA00023002"/>
    </source>
</evidence>
<gene>
    <name evidence="8" type="ORF">K457DRAFT_15628</name>
</gene>
<evidence type="ECO:0000256" key="1">
    <source>
        <dbReference type="ARBA" id="ARBA00001974"/>
    </source>
</evidence>
<reference evidence="8 9" key="1">
    <citation type="submission" date="2016-05" db="EMBL/GenBank/DDBJ databases">
        <title>Genome sequencing reveals origins of a unique bacterial endosymbiosis in the earliest lineages of terrestrial Fungi.</title>
        <authorList>
            <consortium name="DOE Joint Genome Institute"/>
            <person name="Uehling J."/>
            <person name="Gryganskyi A."/>
            <person name="Hameed K."/>
            <person name="Tschaplinski T."/>
            <person name="Misztal P."/>
            <person name="Wu S."/>
            <person name="Desiro A."/>
            <person name="Vande Pol N."/>
            <person name="Du Z.-Y."/>
            <person name="Zienkiewicz A."/>
            <person name="Zienkiewicz K."/>
            <person name="Morin E."/>
            <person name="Tisserant E."/>
            <person name="Splivallo R."/>
            <person name="Hainaut M."/>
            <person name="Henrissat B."/>
            <person name="Ohm R."/>
            <person name="Kuo A."/>
            <person name="Yan J."/>
            <person name="Lipzen A."/>
            <person name="Nolan M."/>
            <person name="Labutti K."/>
            <person name="Barry K."/>
            <person name="Goldstein A."/>
            <person name="Labbe J."/>
            <person name="Schadt C."/>
            <person name="Tuskan G."/>
            <person name="Grigoriev I."/>
            <person name="Martin F."/>
            <person name="Vilgalys R."/>
            <person name="Bonito G."/>
        </authorList>
    </citation>
    <scope>NUCLEOTIDE SEQUENCE [LARGE SCALE GENOMIC DNA]</scope>
    <source>
        <strain evidence="8 9">AG-77</strain>
    </source>
</reference>
<dbReference type="GO" id="GO:0016709">
    <property type="term" value="F:oxidoreductase activity, acting on paired donors, with incorporation or reduction of molecular oxygen, NAD(P)H as one donor, and incorporation of one atom of oxygen"/>
    <property type="evidence" value="ECO:0007669"/>
    <property type="project" value="UniProtKB-ARBA"/>
</dbReference>
<dbReference type="PANTHER" id="PTHR43004:SF19">
    <property type="entry name" value="BINDING MONOOXYGENASE, PUTATIVE (JCVI)-RELATED"/>
    <property type="match status" value="1"/>
</dbReference>
<dbReference type="Gene3D" id="3.40.30.20">
    <property type="match status" value="1"/>
</dbReference>
<dbReference type="SUPFAM" id="SSF52833">
    <property type="entry name" value="Thioredoxin-like"/>
    <property type="match status" value="1"/>
</dbReference>
<proteinExistence type="inferred from homology"/>
<dbReference type="SUPFAM" id="SSF51905">
    <property type="entry name" value="FAD/NAD(P)-binding domain"/>
    <property type="match status" value="1"/>
</dbReference>
<dbReference type="Gene3D" id="3.50.50.60">
    <property type="entry name" value="FAD/NAD(P)-binding domain"/>
    <property type="match status" value="1"/>
</dbReference>
<evidence type="ECO:0008006" key="10">
    <source>
        <dbReference type="Google" id="ProtNLM"/>
    </source>
</evidence>
<name>A0A197K6F1_9FUNG</name>
<dbReference type="PRINTS" id="PR00420">
    <property type="entry name" value="RNGMNOXGNASE"/>
</dbReference>
<dbReference type="InterPro" id="IPR036188">
    <property type="entry name" value="FAD/NAD-bd_sf"/>
</dbReference>
<dbReference type="STRING" id="1314771.A0A197K6F1"/>
<evidence type="ECO:0000259" key="7">
    <source>
        <dbReference type="Pfam" id="PF07976"/>
    </source>
</evidence>
<keyword evidence="9" id="KW-1185">Reference proteome</keyword>
<evidence type="ECO:0000256" key="2">
    <source>
        <dbReference type="ARBA" id="ARBA00007801"/>
    </source>
</evidence>
<dbReference type="InterPro" id="IPR038220">
    <property type="entry name" value="PHOX_C_sf"/>
</dbReference>
<evidence type="ECO:0000313" key="8">
    <source>
        <dbReference type="EMBL" id="OAQ33060.1"/>
    </source>
</evidence>
<protein>
    <recommendedName>
        <fullName evidence="10">FAD-binding domain-containing protein</fullName>
    </recommendedName>
</protein>
<keyword evidence="4" id="KW-0274">FAD</keyword>
<keyword evidence="5" id="KW-0560">Oxidoreductase</keyword>
<dbReference type="InterPro" id="IPR002938">
    <property type="entry name" value="FAD-bd"/>
</dbReference>
<dbReference type="SUPFAM" id="SSF54373">
    <property type="entry name" value="FAD-linked reductases, C-terminal domain"/>
    <property type="match status" value="1"/>
</dbReference>
<evidence type="ECO:0000256" key="3">
    <source>
        <dbReference type="ARBA" id="ARBA00022630"/>
    </source>
</evidence>
<accession>A0A197K6F1</accession>
<evidence type="ECO:0000313" key="9">
    <source>
        <dbReference type="Proteomes" id="UP000078512"/>
    </source>
</evidence>
<dbReference type="Proteomes" id="UP000078512">
    <property type="component" value="Unassembled WGS sequence"/>
</dbReference>
<dbReference type="OrthoDB" id="2690153at2759"/>
<dbReference type="InterPro" id="IPR012941">
    <property type="entry name" value="Phe_hydrox_C_dim_dom"/>
</dbReference>
<dbReference type="Pfam" id="PF01494">
    <property type="entry name" value="FAD_binding_3"/>
    <property type="match status" value="2"/>
</dbReference>